<reference evidence="2 3" key="1">
    <citation type="submission" date="2019-04" db="EMBL/GenBank/DDBJ databases">
        <authorList>
            <person name="Van Vliet M D."/>
        </authorList>
    </citation>
    <scope>NUCLEOTIDE SEQUENCE [LARGE SCALE GENOMIC DNA]</scope>
    <source>
        <strain evidence="2 3">F1</strain>
    </source>
</reference>
<proteinExistence type="predicted"/>
<sequence length="324" mass="37057">MPHGCISTPLAYDGSMNVQTVEELNEVIRTGRIGEYIHAEEERKLAEIRAIADRVAQKNHQLKWIWLAGPSSAGKTTFTRRLAAELNHQGVKTHVISLDNYFVNRELTPKNPKGEYDYEHIEAIDLPLLERHLDKLGNGNPIEMPHFKFLHGKREFRGEIIRLEPDELALIEGIHGLNPRITSFVNPAQAFKVYIGARTTLMKDVDTRISSTNHRMMRRMIRDHNYRGNPVEKTFTLWPSVRAGEDQWIFPFQPLADQEYNSALGYEIPVLKPLVEPLLHSLPTSHPGQNKAQELLEFLGHFEAIDASLVPEDSILQEFIETPH</sequence>
<dbReference type="InterPro" id="IPR027417">
    <property type="entry name" value="P-loop_NTPase"/>
</dbReference>
<gene>
    <name evidence="2" type="primary">udk_2</name>
    <name evidence="2" type="ORF">PDESU_04495</name>
</gene>
<dbReference type="PANTHER" id="PTHR10285">
    <property type="entry name" value="URIDINE KINASE"/>
    <property type="match status" value="1"/>
</dbReference>
<protein>
    <submittedName>
        <fullName evidence="2">Uridine kinase</fullName>
    </submittedName>
</protein>
<name>A0A6C2U852_PONDE</name>
<evidence type="ECO:0000259" key="1">
    <source>
        <dbReference type="Pfam" id="PF00485"/>
    </source>
</evidence>
<dbReference type="GO" id="GO:0016301">
    <property type="term" value="F:kinase activity"/>
    <property type="evidence" value="ECO:0007669"/>
    <property type="project" value="UniProtKB-KW"/>
</dbReference>
<dbReference type="InterPro" id="IPR006083">
    <property type="entry name" value="PRK/URK"/>
</dbReference>
<dbReference type="EMBL" id="CAAHFG010000003">
    <property type="protein sequence ID" value="VGO15907.1"/>
    <property type="molecule type" value="Genomic_DNA"/>
</dbReference>
<dbReference type="CDD" id="cd02028">
    <property type="entry name" value="UMPK_like"/>
    <property type="match status" value="1"/>
</dbReference>
<dbReference type="AlphaFoldDB" id="A0A6C2U852"/>
<feature type="domain" description="Phosphoribulokinase/uridine kinase" evidence="1">
    <location>
        <begin position="65"/>
        <end position="251"/>
    </location>
</feature>
<evidence type="ECO:0000313" key="3">
    <source>
        <dbReference type="Proteomes" id="UP000366872"/>
    </source>
</evidence>
<evidence type="ECO:0000313" key="2">
    <source>
        <dbReference type="EMBL" id="VGO15907.1"/>
    </source>
</evidence>
<accession>A0A6C2U852</accession>
<dbReference type="SUPFAM" id="SSF52540">
    <property type="entry name" value="P-loop containing nucleoside triphosphate hydrolases"/>
    <property type="match status" value="1"/>
</dbReference>
<dbReference type="Pfam" id="PF00485">
    <property type="entry name" value="PRK"/>
    <property type="match status" value="1"/>
</dbReference>
<dbReference type="GO" id="GO:0005524">
    <property type="term" value="F:ATP binding"/>
    <property type="evidence" value="ECO:0007669"/>
    <property type="project" value="InterPro"/>
</dbReference>
<organism evidence="2 3">
    <name type="scientific">Pontiella desulfatans</name>
    <dbReference type="NCBI Taxonomy" id="2750659"/>
    <lineage>
        <taxon>Bacteria</taxon>
        <taxon>Pseudomonadati</taxon>
        <taxon>Kiritimatiellota</taxon>
        <taxon>Kiritimatiellia</taxon>
        <taxon>Kiritimatiellales</taxon>
        <taxon>Pontiellaceae</taxon>
        <taxon>Pontiella</taxon>
    </lineage>
</organism>
<keyword evidence="2" id="KW-0808">Transferase</keyword>
<keyword evidence="2" id="KW-0418">Kinase</keyword>
<dbReference type="Gene3D" id="3.40.50.300">
    <property type="entry name" value="P-loop containing nucleotide triphosphate hydrolases"/>
    <property type="match status" value="1"/>
</dbReference>
<dbReference type="Proteomes" id="UP000366872">
    <property type="component" value="Unassembled WGS sequence"/>
</dbReference>
<keyword evidence="3" id="KW-1185">Reference proteome</keyword>